<dbReference type="SUPFAM" id="SSF102462">
    <property type="entry name" value="Peptidyl-tRNA hydrolase II"/>
    <property type="match status" value="1"/>
</dbReference>
<protein>
    <recommendedName>
        <fullName evidence="3">DUF2000 domain-containing protein</fullName>
    </recommendedName>
</protein>
<evidence type="ECO:0000313" key="2">
    <source>
        <dbReference type="Proteomes" id="UP001224122"/>
    </source>
</evidence>
<dbReference type="InterPro" id="IPR023476">
    <property type="entry name" value="Pep_tRNA_hydro_II_dom_sf"/>
</dbReference>
<comment type="caution">
    <text evidence="1">The sequence shown here is derived from an EMBL/GenBank/DDBJ whole genome shotgun (WGS) entry which is preliminary data.</text>
</comment>
<evidence type="ECO:0000313" key="1">
    <source>
        <dbReference type="EMBL" id="MDQ0200723.1"/>
    </source>
</evidence>
<dbReference type="PIRSF" id="PIRSF033736">
    <property type="entry name" value="UCP033763"/>
    <property type="match status" value="1"/>
</dbReference>
<reference evidence="1 2" key="1">
    <citation type="submission" date="2023-07" db="EMBL/GenBank/DDBJ databases">
        <title>Genomic Encyclopedia of Type Strains, Phase IV (KMG-IV): sequencing the most valuable type-strain genomes for metagenomic binning, comparative biology and taxonomic classification.</title>
        <authorList>
            <person name="Goeker M."/>
        </authorList>
    </citation>
    <scope>NUCLEOTIDE SEQUENCE [LARGE SCALE GENOMIC DNA]</scope>
    <source>
        <strain evidence="1 2">DSM 27594</strain>
    </source>
</reference>
<organism evidence="1 2">
    <name type="scientific">Neobacillus ginsengisoli</name>
    <dbReference type="NCBI Taxonomy" id="904295"/>
    <lineage>
        <taxon>Bacteria</taxon>
        <taxon>Bacillati</taxon>
        <taxon>Bacillota</taxon>
        <taxon>Bacilli</taxon>
        <taxon>Bacillales</taxon>
        <taxon>Bacillaceae</taxon>
        <taxon>Neobacillus</taxon>
    </lineage>
</organism>
<dbReference type="EMBL" id="JAUSTW010000007">
    <property type="protein sequence ID" value="MDQ0200723.1"/>
    <property type="molecule type" value="Genomic_DNA"/>
</dbReference>
<dbReference type="Gene3D" id="3.40.1490.10">
    <property type="entry name" value="Bit1"/>
    <property type="match status" value="1"/>
</dbReference>
<proteinExistence type="predicted"/>
<gene>
    <name evidence="1" type="ORF">J2S10_003925</name>
</gene>
<accession>A0ABT9XYT2</accession>
<keyword evidence="2" id="KW-1185">Reference proteome</keyword>
<name>A0ABT9XYT2_9BACI</name>
<dbReference type="Proteomes" id="UP001224122">
    <property type="component" value="Unassembled WGS sequence"/>
</dbReference>
<dbReference type="InterPro" id="IPR018988">
    <property type="entry name" value="DUF2000"/>
</dbReference>
<dbReference type="Pfam" id="PF09391">
    <property type="entry name" value="DUF2000"/>
    <property type="match status" value="1"/>
</dbReference>
<dbReference type="InterPro" id="IPR017021">
    <property type="entry name" value="UCP033763"/>
</dbReference>
<sequence length="102" mass="11333">MVGNSVAERSGIEHLGIVKTPVPILKGSIDLLHELRDKTLTEPFADLLVVDFSDTAQSCKTYEEYTAKLQKISKSGYHYFGLGIYGEKKKVNRLTGGFSLLR</sequence>
<evidence type="ECO:0008006" key="3">
    <source>
        <dbReference type="Google" id="ProtNLM"/>
    </source>
</evidence>